<dbReference type="SUPFAM" id="SSF55797">
    <property type="entry name" value="PR-1-like"/>
    <property type="match status" value="1"/>
</dbReference>
<dbReference type="InterPro" id="IPR014044">
    <property type="entry name" value="CAP_dom"/>
</dbReference>
<gene>
    <name evidence="2" type="ORF">ACPOL_2156</name>
</gene>
<dbReference type="PANTHER" id="PTHR31157">
    <property type="entry name" value="SCP DOMAIN-CONTAINING PROTEIN"/>
    <property type="match status" value="1"/>
</dbReference>
<dbReference type="Gene3D" id="3.40.33.10">
    <property type="entry name" value="CAP"/>
    <property type="match status" value="1"/>
</dbReference>
<dbReference type="OrthoDB" id="9783944at2"/>
<dbReference type="KEGG" id="abas:ACPOL_2156"/>
<evidence type="ECO:0000313" key="3">
    <source>
        <dbReference type="Proteomes" id="UP000253606"/>
    </source>
</evidence>
<reference evidence="2 3" key="1">
    <citation type="journal article" date="2018" name="Front. Microbiol.">
        <title>Hydrolytic Capabilities as a Key to Environmental Success: Chitinolytic and Cellulolytic Acidobacteria From Acidic Sub-arctic Soils and Boreal Peatlands.</title>
        <authorList>
            <person name="Belova S.E."/>
            <person name="Ravin N.V."/>
            <person name="Pankratov T.A."/>
            <person name="Rakitin A.L."/>
            <person name="Ivanova A.A."/>
            <person name="Beletsky A.V."/>
            <person name="Mardanov A.V."/>
            <person name="Sinninghe Damste J.S."/>
            <person name="Dedysh S.N."/>
        </authorList>
    </citation>
    <scope>NUCLEOTIDE SEQUENCE [LARGE SCALE GENOMIC DNA]</scope>
    <source>
        <strain evidence="2 3">SBC82</strain>
    </source>
</reference>
<evidence type="ECO:0000313" key="2">
    <source>
        <dbReference type="EMBL" id="AXC11480.1"/>
    </source>
</evidence>
<evidence type="ECO:0000259" key="1">
    <source>
        <dbReference type="Pfam" id="PF00188"/>
    </source>
</evidence>
<proteinExistence type="predicted"/>
<dbReference type="RefSeq" id="WP_114206929.1">
    <property type="nucleotide sequence ID" value="NZ_CP030840.1"/>
</dbReference>
<protein>
    <submittedName>
        <fullName evidence="2">Transporter</fullName>
    </submittedName>
</protein>
<dbReference type="CDD" id="cd05379">
    <property type="entry name" value="CAP_bacterial"/>
    <property type="match status" value="1"/>
</dbReference>
<name>A0A2Z5FXM0_9BACT</name>
<feature type="domain" description="SCP" evidence="1">
    <location>
        <begin position="42"/>
        <end position="152"/>
    </location>
</feature>
<keyword evidence="3" id="KW-1185">Reference proteome</keyword>
<accession>A0A2Z5FXM0</accession>
<sequence length="259" mass="27887">MTLLLKKFKGWPRRFLWLLAIAAGIAVYAKAATPEERSLFLLTNDARASQGLAPLRWDESLSEAARGHAALMVQTNQLSHRYAGEADLASRAALAGAHFGAVAENIAEGPSIDGIQKGWLASAHHRANILDPNLNAVGFAVIRRNGFFYAVADFARNVPVFTPETVEHAVEKLLQTQGVQTTSDYRLDARQTCEMSHGSAGGSSPGFVMRWQSADLSRLPPALEERLGSGEFRSAAVGACASANAESGFTTYRVAVLLY</sequence>
<dbReference type="EMBL" id="CP030840">
    <property type="protein sequence ID" value="AXC11480.1"/>
    <property type="molecule type" value="Genomic_DNA"/>
</dbReference>
<dbReference type="InterPro" id="IPR035940">
    <property type="entry name" value="CAP_sf"/>
</dbReference>
<dbReference type="AlphaFoldDB" id="A0A2Z5FXM0"/>
<dbReference type="PANTHER" id="PTHR31157:SF1">
    <property type="entry name" value="SCP DOMAIN-CONTAINING PROTEIN"/>
    <property type="match status" value="1"/>
</dbReference>
<dbReference type="Proteomes" id="UP000253606">
    <property type="component" value="Chromosome"/>
</dbReference>
<dbReference type="Pfam" id="PF00188">
    <property type="entry name" value="CAP"/>
    <property type="match status" value="1"/>
</dbReference>
<organism evidence="2 3">
    <name type="scientific">Acidisarcina polymorpha</name>
    <dbReference type="NCBI Taxonomy" id="2211140"/>
    <lineage>
        <taxon>Bacteria</taxon>
        <taxon>Pseudomonadati</taxon>
        <taxon>Acidobacteriota</taxon>
        <taxon>Terriglobia</taxon>
        <taxon>Terriglobales</taxon>
        <taxon>Acidobacteriaceae</taxon>
        <taxon>Acidisarcina</taxon>
    </lineage>
</organism>